<dbReference type="AlphaFoldDB" id="A0AAD7H075"/>
<sequence length="192" mass="20730">MKTSNQRLTALMAGGGLCWGAETGVARLEGESEGEGEGEGVWGEAEKLLTAGVENVTAKCERGMVIIHQVKNAHNPAQGNIGLDVAYMGRCTYYDFAQRARRAHGTCIERLQRNVGATFNDGRGAPEVAQRAGGAYGRFQLSRIPRRRGGGGGVCGRVSWSQIRSRSYSFIDDSLSYRNGILAFLNFPLGRS</sequence>
<reference evidence="1" key="1">
    <citation type="submission" date="2023-03" db="EMBL/GenBank/DDBJ databases">
        <title>Massive genome expansion in bonnet fungi (Mycena s.s.) driven by repeated elements and novel gene families across ecological guilds.</title>
        <authorList>
            <consortium name="Lawrence Berkeley National Laboratory"/>
            <person name="Harder C.B."/>
            <person name="Miyauchi S."/>
            <person name="Viragh M."/>
            <person name="Kuo A."/>
            <person name="Thoen E."/>
            <person name="Andreopoulos B."/>
            <person name="Lu D."/>
            <person name="Skrede I."/>
            <person name="Drula E."/>
            <person name="Henrissat B."/>
            <person name="Morin E."/>
            <person name="Kohler A."/>
            <person name="Barry K."/>
            <person name="LaButti K."/>
            <person name="Morin E."/>
            <person name="Salamov A."/>
            <person name="Lipzen A."/>
            <person name="Mereny Z."/>
            <person name="Hegedus B."/>
            <person name="Baldrian P."/>
            <person name="Stursova M."/>
            <person name="Weitz H."/>
            <person name="Taylor A."/>
            <person name="Grigoriev I.V."/>
            <person name="Nagy L.G."/>
            <person name="Martin F."/>
            <person name="Kauserud H."/>
        </authorList>
    </citation>
    <scope>NUCLEOTIDE SEQUENCE</scope>
    <source>
        <strain evidence="1">CBHHK067</strain>
    </source>
</reference>
<evidence type="ECO:0000313" key="1">
    <source>
        <dbReference type="EMBL" id="KAJ7708910.1"/>
    </source>
</evidence>
<dbReference type="Proteomes" id="UP001221757">
    <property type="component" value="Unassembled WGS sequence"/>
</dbReference>
<comment type="caution">
    <text evidence="1">The sequence shown here is derived from an EMBL/GenBank/DDBJ whole genome shotgun (WGS) entry which is preliminary data.</text>
</comment>
<keyword evidence="2" id="KW-1185">Reference proteome</keyword>
<dbReference type="EMBL" id="JARKIE010000003">
    <property type="protein sequence ID" value="KAJ7708910.1"/>
    <property type="molecule type" value="Genomic_DNA"/>
</dbReference>
<name>A0AAD7H075_MYCRO</name>
<proteinExistence type="predicted"/>
<evidence type="ECO:0000313" key="2">
    <source>
        <dbReference type="Proteomes" id="UP001221757"/>
    </source>
</evidence>
<protein>
    <submittedName>
        <fullName evidence="1">Uncharacterized protein</fullName>
    </submittedName>
</protein>
<organism evidence="1 2">
    <name type="scientific">Mycena rosella</name>
    <name type="common">Pink bonnet</name>
    <name type="synonym">Agaricus rosellus</name>
    <dbReference type="NCBI Taxonomy" id="1033263"/>
    <lineage>
        <taxon>Eukaryota</taxon>
        <taxon>Fungi</taxon>
        <taxon>Dikarya</taxon>
        <taxon>Basidiomycota</taxon>
        <taxon>Agaricomycotina</taxon>
        <taxon>Agaricomycetes</taxon>
        <taxon>Agaricomycetidae</taxon>
        <taxon>Agaricales</taxon>
        <taxon>Marasmiineae</taxon>
        <taxon>Mycenaceae</taxon>
        <taxon>Mycena</taxon>
    </lineage>
</organism>
<accession>A0AAD7H075</accession>
<gene>
    <name evidence="1" type="ORF">B0H17DRAFT_1174204</name>
</gene>